<evidence type="ECO:0000256" key="1">
    <source>
        <dbReference type="ARBA" id="ARBA00008486"/>
    </source>
</evidence>
<protein>
    <recommendedName>
        <fullName evidence="5">Cytochrome c oxidase assembly factor 7</fullName>
    </recommendedName>
</protein>
<evidence type="ECO:0000313" key="4">
    <source>
        <dbReference type="Proteomes" id="UP000789390"/>
    </source>
</evidence>
<dbReference type="EMBL" id="CAKKLH010000344">
    <property type="protein sequence ID" value="CAH0113696.1"/>
    <property type="molecule type" value="Genomic_DNA"/>
</dbReference>
<sequence>MAWDLKNEEEVKQYLDNLGTEYRFGCLSEKKPEVCHLLGDFMESIKKDFNKAASLYRSTCDDYHFSRSCHKFASYSLTGKAGPADPSKAFEYFKKGCNFGDADSCLYAGLMCTANNEKTNVKLDYPQGMGFLNQSCEKGNHNGCYYLSGMYISGVPDVLEKNMTSAFNYSIKACDLGNIYACANVSRMYTKGDGVEPNPEIALTFKKKVFEMEKQLKGQFKPIEMQRGA</sequence>
<dbReference type="Pfam" id="PF08238">
    <property type="entry name" value="Sel1"/>
    <property type="match status" value="4"/>
</dbReference>
<name>A0A8J2WP95_9CRUS</name>
<dbReference type="AlphaFoldDB" id="A0A8J2WP95"/>
<dbReference type="PANTHER" id="PTHR13891">
    <property type="entry name" value="CYTOCHROME C OXIDASE ASSEMBLY FACTOR 7"/>
    <property type="match status" value="1"/>
</dbReference>
<evidence type="ECO:0000256" key="2">
    <source>
        <dbReference type="ARBA" id="ARBA00022737"/>
    </source>
</evidence>
<dbReference type="SMART" id="SM00671">
    <property type="entry name" value="SEL1"/>
    <property type="match status" value="5"/>
</dbReference>
<organism evidence="3 4">
    <name type="scientific">Daphnia galeata</name>
    <dbReference type="NCBI Taxonomy" id="27404"/>
    <lineage>
        <taxon>Eukaryota</taxon>
        <taxon>Metazoa</taxon>
        <taxon>Ecdysozoa</taxon>
        <taxon>Arthropoda</taxon>
        <taxon>Crustacea</taxon>
        <taxon>Branchiopoda</taxon>
        <taxon>Diplostraca</taxon>
        <taxon>Cladocera</taxon>
        <taxon>Anomopoda</taxon>
        <taxon>Daphniidae</taxon>
        <taxon>Daphnia</taxon>
    </lineage>
</organism>
<dbReference type="InterPro" id="IPR006597">
    <property type="entry name" value="Sel1-like"/>
</dbReference>
<evidence type="ECO:0008006" key="5">
    <source>
        <dbReference type="Google" id="ProtNLM"/>
    </source>
</evidence>
<comment type="caution">
    <text evidence="3">The sequence shown here is derived from an EMBL/GenBank/DDBJ whole genome shotgun (WGS) entry which is preliminary data.</text>
</comment>
<dbReference type="OrthoDB" id="272077at2759"/>
<dbReference type="InterPro" id="IPR011990">
    <property type="entry name" value="TPR-like_helical_dom_sf"/>
</dbReference>
<dbReference type="InterPro" id="IPR040239">
    <property type="entry name" value="HcpB-like"/>
</dbReference>
<reference evidence="3" key="1">
    <citation type="submission" date="2021-11" db="EMBL/GenBank/DDBJ databases">
        <authorList>
            <person name="Schell T."/>
        </authorList>
    </citation>
    <scope>NUCLEOTIDE SEQUENCE</scope>
    <source>
        <strain evidence="3">M5</strain>
    </source>
</reference>
<dbReference type="Gene3D" id="1.25.40.10">
    <property type="entry name" value="Tetratricopeptide repeat domain"/>
    <property type="match status" value="1"/>
</dbReference>
<gene>
    <name evidence="3" type="ORF">DGAL_LOCUS17596</name>
</gene>
<comment type="similarity">
    <text evidence="1">Belongs to the hcp beta-lactamase family.</text>
</comment>
<accession>A0A8J2WP95</accession>
<dbReference type="SUPFAM" id="SSF81901">
    <property type="entry name" value="HCP-like"/>
    <property type="match status" value="1"/>
</dbReference>
<dbReference type="Proteomes" id="UP000789390">
    <property type="component" value="Unassembled WGS sequence"/>
</dbReference>
<proteinExistence type="inferred from homology"/>
<keyword evidence="4" id="KW-1185">Reference proteome</keyword>
<dbReference type="GO" id="GO:0005758">
    <property type="term" value="C:mitochondrial intermembrane space"/>
    <property type="evidence" value="ECO:0007669"/>
    <property type="project" value="TreeGrafter"/>
</dbReference>
<dbReference type="PANTHER" id="PTHR13891:SF1">
    <property type="entry name" value="CYTOCHROME C OXIDASE ASSEMBLY FACTOR 7"/>
    <property type="match status" value="1"/>
</dbReference>
<keyword evidence="2" id="KW-0677">Repeat</keyword>
<evidence type="ECO:0000313" key="3">
    <source>
        <dbReference type="EMBL" id="CAH0113696.1"/>
    </source>
</evidence>